<keyword evidence="5" id="KW-1185">Reference proteome</keyword>
<dbReference type="EMBL" id="JBDJPC010000009">
    <property type="protein sequence ID" value="KAL1491036.1"/>
    <property type="molecule type" value="Genomic_DNA"/>
</dbReference>
<dbReference type="SUPFAM" id="SSF53474">
    <property type="entry name" value="alpha/beta-Hydrolases"/>
    <property type="match status" value="1"/>
</dbReference>
<organism evidence="4 5">
    <name type="scientific">Hypothenemus hampei</name>
    <name type="common">Coffee berry borer</name>
    <dbReference type="NCBI Taxonomy" id="57062"/>
    <lineage>
        <taxon>Eukaryota</taxon>
        <taxon>Metazoa</taxon>
        <taxon>Ecdysozoa</taxon>
        <taxon>Arthropoda</taxon>
        <taxon>Hexapoda</taxon>
        <taxon>Insecta</taxon>
        <taxon>Pterygota</taxon>
        <taxon>Neoptera</taxon>
        <taxon>Endopterygota</taxon>
        <taxon>Coleoptera</taxon>
        <taxon>Polyphaga</taxon>
        <taxon>Cucujiformia</taxon>
        <taxon>Curculionidae</taxon>
        <taxon>Scolytinae</taxon>
        <taxon>Hypothenemus</taxon>
    </lineage>
</organism>
<dbReference type="InterPro" id="IPR000073">
    <property type="entry name" value="AB_hydrolase_1"/>
</dbReference>
<gene>
    <name evidence="4" type="ORF">ABEB36_011693</name>
</gene>
<comment type="similarity">
    <text evidence="1">Belongs to the AB hydrolase superfamily.</text>
</comment>
<evidence type="ECO:0000313" key="4">
    <source>
        <dbReference type="EMBL" id="KAL1491036.1"/>
    </source>
</evidence>
<proteinExistence type="inferred from homology"/>
<dbReference type="PANTHER" id="PTHR43798:SF14">
    <property type="entry name" value="SERINE HYDROLASE-LIKE PROTEIN DDB_G0286239"/>
    <property type="match status" value="1"/>
</dbReference>
<dbReference type="GO" id="GO:0016787">
    <property type="term" value="F:hydrolase activity"/>
    <property type="evidence" value="ECO:0007669"/>
    <property type="project" value="UniProtKB-KW"/>
</dbReference>
<accession>A0ABD1ED15</accession>
<feature type="domain" description="AB hydrolase-1" evidence="3">
    <location>
        <begin position="50"/>
        <end position="180"/>
    </location>
</feature>
<evidence type="ECO:0000259" key="3">
    <source>
        <dbReference type="Pfam" id="PF00561"/>
    </source>
</evidence>
<dbReference type="InterPro" id="IPR050266">
    <property type="entry name" value="AB_hydrolase_sf"/>
</dbReference>
<keyword evidence="2" id="KW-0378">Hydrolase</keyword>
<dbReference type="Proteomes" id="UP001566132">
    <property type="component" value="Unassembled WGS sequence"/>
</dbReference>
<reference evidence="4 5" key="1">
    <citation type="submission" date="2024-05" db="EMBL/GenBank/DDBJ databases">
        <title>Genetic variation in Jamaican populations of the coffee berry borer (Hypothenemus hampei).</title>
        <authorList>
            <person name="Errbii M."/>
            <person name="Myrie A."/>
        </authorList>
    </citation>
    <scope>NUCLEOTIDE SEQUENCE [LARGE SCALE GENOMIC DNA]</scope>
    <source>
        <strain evidence="4">JA-Hopewell-2020-01-JO</strain>
        <tissue evidence="4">Whole body</tissue>
    </source>
</reference>
<dbReference type="Gene3D" id="3.40.50.1820">
    <property type="entry name" value="alpha/beta hydrolase"/>
    <property type="match status" value="1"/>
</dbReference>
<sequence>MGLFRNGSKLINYLITARNISGTKPFQEVSIPVPWGVIRGKWWGPTDRRPILTLHGWQDNCGSFDRLIPLLPSHIGFLTIDFPGHGYSSRLPSGQYYDQTVYLLTVKYIEKYFQWTKMSLMGHSLGGITSYSYTMLFCEKIDFVACIDGVKPLVFRKMIPHMAKSLDRFVRNNEFAFDGTEPPSYTLEEMKRKVQAPNNNSVDLERTVYIMQRNIAPSKIHEGQYYFTRDPRLKVNPLFGFSQPELVENAQKVTCPLFISKCKDASYYEDKQNFYETLDVLKRSSADCDFHYINGSHHVHLNSPEELALLLSKFLEKYYVVDTQGGLKEEMIVREKETNSILL</sequence>
<dbReference type="PANTHER" id="PTHR43798">
    <property type="entry name" value="MONOACYLGLYCEROL LIPASE"/>
    <property type="match status" value="1"/>
</dbReference>
<evidence type="ECO:0000256" key="1">
    <source>
        <dbReference type="ARBA" id="ARBA00008645"/>
    </source>
</evidence>
<evidence type="ECO:0000256" key="2">
    <source>
        <dbReference type="ARBA" id="ARBA00022801"/>
    </source>
</evidence>
<dbReference type="InterPro" id="IPR029058">
    <property type="entry name" value="AB_hydrolase_fold"/>
</dbReference>
<protein>
    <recommendedName>
        <fullName evidence="3">AB hydrolase-1 domain-containing protein</fullName>
    </recommendedName>
</protein>
<evidence type="ECO:0000313" key="5">
    <source>
        <dbReference type="Proteomes" id="UP001566132"/>
    </source>
</evidence>
<comment type="caution">
    <text evidence="4">The sequence shown here is derived from an EMBL/GenBank/DDBJ whole genome shotgun (WGS) entry which is preliminary data.</text>
</comment>
<name>A0ABD1ED15_HYPHA</name>
<dbReference type="AlphaFoldDB" id="A0ABD1ED15"/>
<dbReference type="Pfam" id="PF00561">
    <property type="entry name" value="Abhydrolase_1"/>
    <property type="match status" value="1"/>
</dbReference>